<name>A0A1G1Y2K5_9BACT</name>
<organism evidence="2 3">
    <name type="scientific">Candidatus Buchananbacteria bacterium RIFCSPHIGHO2_01_FULL_44_11</name>
    <dbReference type="NCBI Taxonomy" id="1797535"/>
    <lineage>
        <taxon>Bacteria</taxon>
        <taxon>Candidatus Buchananiibacteriota</taxon>
    </lineage>
</organism>
<dbReference type="EMBL" id="MHIE01000004">
    <property type="protein sequence ID" value="OGY46414.1"/>
    <property type="molecule type" value="Genomic_DNA"/>
</dbReference>
<comment type="caution">
    <text evidence="2">The sequence shown here is derived from an EMBL/GenBank/DDBJ whole genome shotgun (WGS) entry which is preliminary data.</text>
</comment>
<keyword evidence="1" id="KW-0812">Transmembrane</keyword>
<evidence type="ECO:0000313" key="3">
    <source>
        <dbReference type="Proteomes" id="UP000178240"/>
    </source>
</evidence>
<sequence>MAKKSKDMAKIRQKKPAAKTSKSKLLNFFTVHWQITLSVIVIGSGVGLGLIWFNAISPNATEAKMKMPAIIPLSFDTAVAKPFGGPIKMTIDCSTKISCLQNPICTIVNCILQIPFIFQVFDNKAMQVGDAFEVLREEVLEPQEKLQCEKLCDLRTGWYRPQCILHYICDKIGFIPCYCKHVLPQLQKQNVSPVGLQTQLFQKTFMSSIGMTMPAFDFILFPDQGLPACNATGNILGQGFGQAVFFNIPGGLTPVGDSCRGSYYFGL</sequence>
<reference evidence="2 3" key="1">
    <citation type="journal article" date="2016" name="Nat. Commun.">
        <title>Thousands of microbial genomes shed light on interconnected biogeochemical processes in an aquifer system.</title>
        <authorList>
            <person name="Anantharaman K."/>
            <person name="Brown C.T."/>
            <person name="Hug L.A."/>
            <person name="Sharon I."/>
            <person name="Castelle C.J."/>
            <person name="Probst A.J."/>
            <person name="Thomas B.C."/>
            <person name="Singh A."/>
            <person name="Wilkins M.J."/>
            <person name="Karaoz U."/>
            <person name="Brodie E.L."/>
            <person name="Williams K.H."/>
            <person name="Hubbard S.S."/>
            <person name="Banfield J.F."/>
        </authorList>
    </citation>
    <scope>NUCLEOTIDE SEQUENCE [LARGE SCALE GENOMIC DNA]</scope>
</reference>
<protein>
    <submittedName>
        <fullName evidence="2">Uncharacterized protein</fullName>
    </submittedName>
</protein>
<gene>
    <name evidence="2" type="ORF">A2744_00545</name>
</gene>
<dbReference type="Proteomes" id="UP000178240">
    <property type="component" value="Unassembled WGS sequence"/>
</dbReference>
<keyword evidence="1" id="KW-1133">Transmembrane helix</keyword>
<keyword evidence="1" id="KW-0472">Membrane</keyword>
<feature type="transmembrane region" description="Helical" evidence="1">
    <location>
        <begin position="25"/>
        <end position="53"/>
    </location>
</feature>
<accession>A0A1G1Y2K5</accession>
<evidence type="ECO:0000313" key="2">
    <source>
        <dbReference type="EMBL" id="OGY46414.1"/>
    </source>
</evidence>
<proteinExistence type="predicted"/>
<dbReference type="AlphaFoldDB" id="A0A1G1Y2K5"/>
<evidence type="ECO:0000256" key="1">
    <source>
        <dbReference type="SAM" id="Phobius"/>
    </source>
</evidence>